<evidence type="ECO:0000313" key="4">
    <source>
        <dbReference type="Proteomes" id="UP001652623"/>
    </source>
</evidence>
<evidence type="ECO:0000313" key="5">
    <source>
        <dbReference type="RefSeq" id="XP_048332803.2"/>
    </source>
</evidence>
<keyword evidence="2" id="KW-0808">Transferase</keyword>
<evidence type="ECO:0000256" key="3">
    <source>
        <dbReference type="ARBA" id="ARBA00023315"/>
    </source>
</evidence>
<reference evidence="5" key="1">
    <citation type="submission" date="2025-08" db="UniProtKB">
        <authorList>
            <consortium name="RefSeq"/>
        </authorList>
    </citation>
    <scope>IDENTIFICATION</scope>
    <source>
        <tissue evidence="5">Seedling</tissue>
    </source>
</reference>
<proteinExistence type="inferred from homology"/>
<dbReference type="GeneID" id="107422487"/>
<evidence type="ECO:0000256" key="1">
    <source>
        <dbReference type="ARBA" id="ARBA00009861"/>
    </source>
</evidence>
<protein>
    <submittedName>
        <fullName evidence="5">BAHD acyltransferase BIA1</fullName>
    </submittedName>
</protein>
<accession>A0ABM3IPN3</accession>
<dbReference type="InterPro" id="IPR023213">
    <property type="entry name" value="CAT-like_dom_sf"/>
</dbReference>
<comment type="similarity">
    <text evidence="1">Belongs to the plant acyltransferase family.</text>
</comment>
<evidence type="ECO:0000256" key="2">
    <source>
        <dbReference type="ARBA" id="ARBA00022679"/>
    </source>
</evidence>
<keyword evidence="3 5" id="KW-0012">Acyltransferase</keyword>
<gene>
    <name evidence="5" type="primary">LOC107422487</name>
</gene>
<sequence>MKVKVFHRETIKPSSPTPQSLRSFKLSLMDQYGPVMYTPLVLFYPIITDQQNNAIVAEDQRSDHLRKTLSETQTHFYPLAGRIRGISMSNATMKELNLLKQESINCSLSKFLENPDPDMLREFLAIGIESEEAETGSLLVVQATFFECGGMAIGLAISHKLTDAATLSVFLNTWASTGSLDGHQQVLAPEFGRYDFEAEKIEALRFKAASESVKNLTSVEAVSALLWKSALQASRSNAAGVSGPSVFCQRVNIRPRVVPPLPGNIVGNLVGYFSAKMEGSETHVDLRSLVAKLRKGMEAHEELKEYENLVKDEEIFNYCCSSWCRFRFYEADLGWGKPTWVSIAGIEFKNTIVLMDSRDGSGIEAWLMLKEEDMVLVESNKELLAFASLNPRV</sequence>
<dbReference type="Gene3D" id="3.30.559.10">
    <property type="entry name" value="Chloramphenicol acetyltransferase-like domain"/>
    <property type="match status" value="2"/>
</dbReference>
<dbReference type="Pfam" id="PF02458">
    <property type="entry name" value="Transferase"/>
    <property type="match status" value="2"/>
</dbReference>
<dbReference type="PANTHER" id="PTHR31623">
    <property type="entry name" value="F21J9.9"/>
    <property type="match status" value="1"/>
</dbReference>
<dbReference type="RefSeq" id="XP_048332803.2">
    <property type="nucleotide sequence ID" value="XM_048476846.2"/>
</dbReference>
<organism evidence="4 5">
    <name type="scientific">Ziziphus jujuba</name>
    <name type="common">Chinese jujube</name>
    <name type="synonym">Ziziphus sativa</name>
    <dbReference type="NCBI Taxonomy" id="326968"/>
    <lineage>
        <taxon>Eukaryota</taxon>
        <taxon>Viridiplantae</taxon>
        <taxon>Streptophyta</taxon>
        <taxon>Embryophyta</taxon>
        <taxon>Tracheophyta</taxon>
        <taxon>Spermatophyta</taxon>
        <taxon>Magnoliopsida</taxon>
        <taxon>eudicotyledons</taxon>
        <taxon>Gunneridae</taxon>
        <taxon>Pentapetalae</taxon>
        <taxon>rosids</taxon>
        <taxon>fabids</taxon>
        <taxon>Rosales</taxon>
        <taxon>Rhamnaceae</taxon>
        <taxon>Paliureae</taxon>
        <taxon>Ziziphus</taxon>
    </lineage>
</organism>
<keyword evidence="4" id="KW-1185">Reference proteome</keyword>
<dbReference type="PANTHER" id="PTHR31623:SF122">
    <property type="entry name" value="HXXXD-TYPE ACYL-TRANSFERASE FAMILY PROTEIN"/>
    <property type="match status" value="1"/>
</dbReference>
<name>A0ABM3IPN3_ZIZJJ</name>
<dbReference type="Proteomes" id="UP001652623">
    <property type="component" value="Chromosome 3"/>
</dbReference>
<dbReference type="GO" id="GO:0016746">
    <property type="term" value="F:acyltransferase activity"/>
    <property type="evidence" value="ECO:0007669"/>
    <property type="project" value="UniProtKB-KW"/>
</dbReference>